<reference evidence="2" key="1">
    <citation type="submission" date="2024-03" db="EMBL/GenBank/DDBJ databases">
        <title>WGS assembly of Saponaria officinalis var. Norfolk2.</title>
        <authorList>
            <person name="Jenkins J."/>
            <person name="Shu S."/>
            <person name="Grimwood J."/>
            <person name="Barry K."/>
            <person name="Goodstein D."/>
            <person name="Schmutz J."/>
            <person name="Leebens-Mack J."/>
            <person name="Osbourn A."/>
        </authorList>
    </citation>
    <scope>NUCLEOTIDE SEQUENCE [LARGE SCALE GENOMIC DNA]</scope>
    <source>
        <strain evidence="2">JIC</strain>
    </source>
</reference>
<sequence>MMCSHKLIPNLGKDVILFFVFYMAVSIYVSHNKQLLFHNVYYVQSLMKVMTFIALCLNPNFLSIFQCLFTVNFVTCRVRKHYVNIMILLIIFEYKFHWFISTKKVECSTLVYLNYELGLFFCQTKPKKYYIFH</sequence>
<evidence type="ECO:0000313" key="2">
    <source>
        <dbReference type="EMBL" id="KAK9689321.1"/>
    </source>
</evidence>
<evidence type="ECO:0000256" key="1">
    <source>
        <dbReference type="SAM" id="Phobius"/>
    </source>
</evidence>
<feature type="transmembrane region" description="Helical" evidence="1">
    <location>
        <begin position="49"/>
        <end position="69"/>
    </location>
</feature>
<proteinExistence type="predicted"/>
<keyword evidence="1" id="KW-1133">Transmembrane helix</keyword>
<dbReference type="AlphaFoldDB" id="A0AAW1IHP0"/>
<dbReference type="Proteomes" id="UP001443914">
    <property type="component" value="Unassembled WGS sequence"/>
</dbReference>
<protein>
    <submittedName>
        <fullName evidence="2">Uncharacterized protein</fullName>
    </submittedName>
</protein>
<keyword evidence="1" id="KW-0472">Membrane</keyword>
<keyword evidence="1" id="KW-0812">Transmembrane</keyword>
<evidence type="ECO:0000313" key="3">
    <source>
        <dbReference type="Proteomes" id="UP001443914"/>
    </source>
</evidence>
<gene>
    <name evidence="2" type="ORF">RND81_09G052200</name>
</gene>
<organism evidence="2 3">
    <name type="scientific">Saponaria officinalis</name>
    <name type="common">Common soapwort</name>
    <name type="synonym">Lychnis saponaria</name>
    <dbReference type="NCBI Taxonomy" id="3572"/>
    <lineage>
        <taxon>Eukaryota</taxon>
        <taxon>Viridiplantae</taxon>
        <taxon>Streptophyta</taxon>
        <taxon>Embryophyta</taxon>
        <taxon>Tracheophyta</taxon>
        <taxon>Spermatophyta</taxon>
        <taxon>Magnoliopsida</taxon>
        <taxon>eudicotyledons</taxon>
        <taxon>Gunneridae</taxon>
        <taxon>Pentapetalae</taxon>
        <taxon>Caryophyllales</taxon>
        <taxon>Caryophyllaceae</taxon>
        <taxon>Caryophylleae</taxon>
        <taxon>Saponaria</taxon>
    </lineage>
</organism>
<accession>A0AAW1IHP0</accession>
<feature type="transmembrane region" description="Helical" evidence="1">
    <location>
        <begin position="81"/>
        <end position="100"/>
    </location>
</feature>
<comment type="caution">
    <text evidence="2">The sequence shown here is derived from an EMBL/GenBank/DDBJ whole genome shotgun (WGS) entry which is preliminary data.</text>
</comment>
<keyword evidence="3" id="KW-1185">Reference proteome</keyword>
<dbReference type="EMBL" id="JBDFQZ010000009">
    <property type="protein sequence ID" value="KAK9689321.1"/>
    <property type="molecule type" value="Genomic_DNA"/>
</dbReference>
<feature type="transmembrane region" description="Helical" evidence="1">
    <location>
        <begin position="12"/>
        <end position="29"/>
    </location>
</feature>
<name>A0AAW1IHP0_SAPOF</name>